<protein>
    <submittedName>
        <fullName evidence="1">Uncharacterized protein</fullName>
    </submittedName>
</protein>
<dbReference type="Proteomes" id="UP000285232">
    <property type="component" value="Unassembled WGS sequence"/>
</dbReference>
<organism evidence="1 2">
    <name type="scientific">Aurantiacibacter aquimixticola</name>
    <dbReference type="NCBI Taxonomy" id="1958945"/>
    <lineage>
        <taxon>Bacteria</taxon>
        <taxon>Pseudomonadati</taxon>
        <taxon>Pseudomonadota</taxon>
        <taxon>Alphaproteobacteria</taxon>
        <taxon>Sphingomonadales</taxon>
        <taxon>Erythrobacteraceae</taxon>
        <taxon>Aurantiacibacter</taxon>
    </lineage>
</organism>
<evidence type="ECO:0000313" key="2">
    <source>
        <dbReference type="Proteomes" id="UP000285232"/>
    </source>
</evidence>
<dbReference type="AlphaFoldDB" id="A0A419RSH8"/>
<dbReference type="EMBL" id="RAHX01000001">
    <property type="protein sequence ID" value="RJY08736.1"/>
    <property type="molecule type" value="Genomic_DNA"/>
</dbReference>
<accession>A0A419RSH8</accession>
<sequence length="103" mass="11627">MCARYSGVVHIANQIDARRRPNVSVDHSDVTLSQGREDVLIDMRLRLRSKLTGRGSQIQEWIEICIRQFANDSTSSSCFIISHSSIGSVNSLQFPFIPLAHVW</sequence>
<comment type="caution">
    <text evidence="1">The sequence shown here is derived from an EMBL/GenBank/DDBJ whole genome shotgun (WGS) entry which is preliminary data.</text>
</comment>
<proteinExistence type="predicted"/>
<gene>
    <name evidence="1" type="ORF">D6201_04625</name>
</gene>
<name>A0A419RSH8_9SPHN</name>
<keyword evidence="2" id="KW-1185">Reference proteome</keyword>
<evidence type="ECO:0000313" key="1">
    <source>
        <dbReference type="EMBL" id="RJY08736.1"/>
    </source>
</evidence>
<reference evidence="1 2" key="1">
    <citation type="journal article" date="2017" name="Int. J. Syst. Evol. Microbiol.">
        <title>Erythrobacter aquimixticola sp. nov., isolated from the junction between the ocean and a freshwater spring.</title>
        <authorList>
            <person name="Park S."/>
            <person name="Jung Y.T."/>
            <person name="Choi S.J."/>
            <person name="Yoon J.H."/>
        </authorList>
    </citation>
    <scope>NUCLEOTIDE SEQUENCE [LARGE SCALE GENOMIC DNA]</scope>
    <source>
        <strain evidence="1 2">JSSK-14</strain>
    </source>
</reference>